<evidence type="ECO:0000313" key="11">
    <source>
        <dbReference type="Proteomes" id="UP000234275"/>
    </source>
</evidence>
<dbReference type="AlphaFoldDB" id="A0A2I2GEZ7"/>
<evidence type="ECO:0000256" key="6">
    <source>
        <dbReference type="ARBA" id="ARBA00023163"/>
    </source>
</evidence>
<dbReference type="GeneID" id="36561652"/>
<dbReference type="PROSITE" id="PS50048">
    <property type="entry name" value="ZN2_CY6_FUNGAL_2"/>
    <property type="match status" value="1"/>
</dbReference>
<dbReference type="GO" id="GO:0000981">
    <property type="term" value="F:DNA-binding transcription factor activity, RNA polymerase II-specific"/>
    <property type="evidence" value="ECO:0007669"/>
    <property type="project" value="InterPro"/>
</dbReference>
<evidence type="ECO:0000259" key="9">
    <source>
        <dbReference type="PROSITE" id="PS50048"/>
    </source>
</evidence>
<keyword evidence="7" id="KW-0539">Nucleus</keyword>
<evidence type="ECO:0000256" key="7">
    <source>
        <dbReference type="ARBA" id="ARBA00023242"/>
    </source>
</evidence>
<dbReference type="RefSeq" id="XP_024706760.1">
    <property type="nucleotide sequence ID" value="XM_024853951.1"/>
</dbReference>
<dbReference type="PANTHER" id="PTHR47782:SF12">
    <property type="entry name" value="ZN(II)2CYS6 TRANSCRIPTION FACTOR (EUROFUNG)"/>
    <property type="match status" value="1"/>
</dbReference>
<evidence type="ECO:0000256" key="2">
    <source>
        <dbReference type="ARBA" id="ARBA00022723"/>
    </source>
</evidence>
<dbReference type="Pfam" id="PF04082">
    <property type="entry name" value="Fungal_trans"/>
    <property type="match status" value="1"/>
</dbReference>
<dbReference type="PANTHER" id="PTHR47782">
    <property type="entry name" value="ZN(II)2CYS6 TRANSCRIPTION FACTOR (EUROFUNG)-RELATED"/>
    <property type="match status" value="1"/>
</dbReference>
<dbReference type="InterPro" id="IPR001138">
    <property type="entry name" value="Zn2Cys6_DnaBD"/>
</dbReference>
<dbReference type="VEuPathDB" id="FungiDB:P170DRAFT_487301"/>
<feature type="domain" description="Zn(2)-C6 fungal-type" evidence="9">
    <location>
        <begin position="23"/>
        <end position="51"/>
    </location>
</feature>
<dbReference type="OrthoDB" id="189997at2759"/>
<dbReference type="CDD" id="cd12148">
    <property type="entry name" value="fungal_TF_MHR"/>
    <property type="match status" value="1"/>
</dbReference>
<dbReference type="InterPro" id="IPR052202">
    <property type="entry name" value="Yeast_MetPath_Reg"/>
</dbReference>
<dbReference type="SUPFAM" id="SSF57701">
    <property type="entry name" value="Zn2/Cys6 DNA-binding domain"/>
    <property type="match status" value="1"/>
</dbReference>
<keyword evidence="4" id="KW-0805">Transcription regulation</keyword>
<comment type="caution">
    <text evidence="10">The sequence shown here is derived from an EMBL/GenBank/DDBJ whole genome shotgun (WGS) entry which is preliminary data.</text>
</comment>
<evidence type="ECO:0000256" key="4">
    <source>
        <dbReference type="ARBA" id="ARBA00023015"/>
    </source>
</evidence>
<keyword evidence="8" id="KW-0175">Coiled coil</keyword>
<proteinExistence type="predicted"/>
<evidence type="ECO:0000256" key="3">
    <source>
        <dbReference type="ARBA" id="ARBA00022833"/>
    </source>
</evidence>
<reference evidence="10 11" key="1">
    <citation type="submission" date="2016-12" db="EMBL/GenBank/DDBJ databases">
        <title>The genomes of Aspergillus section Nigri reveals drivers in fungal speciation.</title>
        <authorList>
            <consortium name="DOE Joint Genome Institute"/>
            <person name="Vesth T.C."/>
            <person name="Nybo J."/>
            <person name="Theobald S."/>
            <person name="Brandl J."/>
            <person name="Frisvad J.C."/>
            <person name="Nielsen K.F."/>
            <person name="Lyhne E.K."/>
            <person name="Kogle M.E."/>
            <person name="Kuo A."/>
            <person name="Riley R."/>
            <person name="Clum A."/>
            <person name="Nolan M."/>
            <person name="Lipzen A."/>
            <person name="Salamov A."/>
            <person name="Henrissat B."/>
            <person name="Wiebenga A."/>
            <person name="De Vries R.P."/>
            <person name="Grigoriev I.V."/>
            <person name="Mortensen U.H."/>
            <person name="Andersen M.R."/>
            <person name="Baker S.E."/>
        </authorList>
    </citation>
    <scope>NUCLEOTIDE SEQUENCE [LARGE SCALE GENOMIC DNA]</scope>
    <source>
        <strain evidence="10 11">IBT 23096</strain>
    </source>
</reference>
<dbReference type="Gene3D" id="4.10.240.10">
    <property type="entry name" value="Zn(2)-C6 fungal-type DNA-binding domain"/>
    <property type="match status" value="1"/>
</dbReference>
<dbReference type="InterPro" id="IPR036864">
    <property type="entry name" value="Zn2-C6_fun-type_DNA-bd_sf"/>
</dbReference>
<evidence type="ECO:0000256" key="8">
    <source>
        <dbReference type="SAM" id="Coils"/>
    </source>
</evidence>
<sequence length="641" mass="72005">MSENSPRSVARRHRRGLTRSAAACQRCRKRKQKCDGKAPRCGTCVSADALCIPSDRLVIQQVGTTACECDALRTRLDTLERRNHDLLQELERTRMQQSTNDEANGRLEMSIVSSASLDSRSASRILRPTFSQRPQAGMNRSALSSAWELWGDDAMPVNAASQSINLTELHRGTYEELVDVFFTYRWPYLPVLHRQSFVSKHLSSLLENENVSPVSTFMVNIVCAIAAAEKPAVQPGHDQMHRQFFEEALKHLSAVMETSDFECIQCLLLLCMYGHNEPQYVNIWHTIGMALHLAIGMDLHRKESLSGLDIMQAEMSKRVFWSVYVMSCSMAVNMGRPLGIQESDITIPLPLQLTDEHLTHPQTTSESLIPQATDTSTFIHIIKLRRLNAAIYQAFHSIGSTVTQQEDLRKRRDSYFSELNHWLITAPRYIGTPCTFQSMEWFQIAFHHAVLSLYRPSRAGPMPSSSDLRVCTESAIGLISSYSSLYARNKIKYTFVAIHSLFMAAVTMLYALRASPALRQELTKPVVQTNVHTFLTLFRGISNGRVVGEKCSIIVERLGNSILSLFEDASFSDGAVSAEVDIEFQSWFGLQTHTVEAPLVPGEDPQGFSPHFPDARVDIPWSDLLVEGIDIGSTDFWNILS</sequence>
<gene>
    <name evidence="10" type="ORF">P170DRAFT_487301</name>
</gene>
<feature type="coiled-coil region" evidence="8">
    <location>
        <begin position="69"/>
        <end position="96"/>
    </location>
</feature>
<dbReference type="GO" id="GO:0006351">
    <property type="term" value="P:DNA-templated transcription"/>
    <property type="evidence" value="ECO:0007669"/>
    <property type="project" value="InterPro"/>
</dbReference>
<keyword evidence="11" id="KW-1185">Reference proteome</keyword>
<dbReference type="SMART" id="SM00906">
    <property type="entry name" value="Fungal_trans"/>
    <property type="match status" value="1"/>
</dbReference>
<dbReference type="GO" id="GO:0005634">
    <property type="term" value="C:nucleus"/>
    <property type="evidence" value="ECO:0007669"/>
    <property type="project" value="UniProtKB-SubCell"/>
</dbReference>
<dbReference type="Pfam" id="PF00172">
    <property type="entry name" value="Zn_clus"/>
    <property type="match status" value="1"/>
</dbReference>
<evidence type="ECO:0000256" key="5">
    <source>
        <dbReference type="ARBA" id="ARBA00023125"/>
    </source>
</evidence>
<organism evidence="10 11">
    <name type="scientific">Aspergillus steynii IBT 23096</name>
    <dbReference type="NCBI Taxonomy" id="1392250"/>
    <lineage>
        <taxon>Eukaryota</taxon>
        <taxon>Fungi</taxon>
        <taxon>Dikarya</taxon>
        <taxon>Ascomycota</taxon>
        <taxon>Pezizomycotina</taxon>
        <taxon>Eurotiomycetes</taxon>
        <taxon>Eurotiomycetidae</taxon>
        <taxon>Eurotiales</taxon>
        <taxon>Aspergillaceae</taxon>
        <taxon>Aspergillus</taxon>
        <taxon>Aspergillus subgen. Circumdati</taxon>
    </lineage>
</organism>
<keyword evidence="5" id="KW-0238">DNA-binding</keyword>
<protein>
    <recommendedName>
        <fullName evidence="9">Zn(2)-C6 fungal-type domain-containing protein</fullName>
    </recommendedName>
</protein>
<dbReference type="SMART" id="SM00066">
    <property type="entry name" value="GAL4"/>
    <property type="match status" value="1"/>
</dbReference>
<name>A0A2I2GEZ7_9EURO</name>
<dbReference type="EMBL" id="MSFO01000002">
    <property type="protein sequence ID" value="PLB51458.1"/>
    <property type="molecule type" value="Genomic_DNA"/>
</dbReference>
<keyword evidence="3" id="KW-0862">Zinc</keyword>
<dbReference type="InterPro" id="IPR007219">
    <property type="entry name" value="XnlR_reg_dom"/>
</dbReference>
<accession>A0A2I2GEZ7</accession>
<keyword evidence="6" id="KW-0804">Transcription</keyword>
<dbReference type="CDD" id="cd00067">
    <property type="entry name" value="GAL4"/>
    <property type="match status" value="1"/>
</dbReference>
<evidence type="ECO:0000256" key="1">
    <source>
        <dbReference type="ARBA" id="ARBA00004123"/>
    </source>
</evidence>
<dbReference type="PROSITE" id="PS00463">
    <property type="entry name" value="ZN2_CY6_FUNGAL_1"/>
    <property type="match status" value="1"/>
</dbReference>
<evidence type="ECO:0000313" key="10">
    <source>
        <dbReference type="EMBL" id="PLB51458.1"/>
    </source>
</evidence>
<dbReference type="GO" id="GO:0043565">
    <property type="term" value="F:sequence-specific DNA binding"/>
    <property type="evidence" value="ECO:0007669"/>
    <property type="project" value="TreeGrafter"/>
</dbReference>
<dbReference type="Proteomes" id="UP000234275">
    <property type="component" value="Unassembled WGS sequence"/>
</dbReference>
<dbReference type="GO" id="GO:0008270">
    <property type="term" value="F:zinc ion binding"/>
    <property type="evidence" value="ECO:0007669"/>
    <property type="project" value="InterPro"/>
</dbReference>
<dbReference type="GO" id="GO:0045944">
    <property type="term" value="P:positive regulation of transcription by RNA polymerase II"/>
    <property type="evidence" value="ECO:0007669"/>
    <property type="project" value="TreeGrafter"/>
</dbReference>
<keyword evidence="2" id="KW-0479">Metal-binding</keyword>
<comment type="subcellular location">
    <subcellularLocation>
        <location evidence="1">Nucleus</location>
    </subcellularLocation>
</comment>